<reference evidence="1" key="1">
    <citation type="journal article" date="2021" name="PeerJ">
        <title>Extensive microbial diversity within the chicken gut microbiome revealed by metagenomics and culture.</title>
        <authorList>
            <person name="Gilroy R."/>
            <person name="Ravi A."/>
            <person name="Getino M."/>
            <person name="Pursley I."/>
            <person name="Horton D.L."/>
            <person name="Alikhan N.F."/>
            <person name="Baker D."/>
            <person name="Gharbi K."/>
            <person name="Hall N."/>
            <person name="Watson M."/>
            <person name="Adriaenssens E.M."/>
            <person name="Foster-Nyarko E."/>
            <person name="Jarju S."/>
            <person name="Secka A."/>
            <person name="Antonio M."/>
            <person name="Oren A."/>
            <person name="Chaudhuri R.R."/>
            <person name="La Ragione R."/>
            <person name="Hildebrand F."/>
            <person name="Pallen M.J."/>
        </authorList>
    </citation>
    <scope>NUCLEOTIDE SEQUENCE</scope>
    <source>
        <strain evidence="1">CHK192-19661</strain>
    </source>
</reference>
<reference evidence="1" key="2">
    <citation type="submission" date="2021-04" db="EMBL/GenBank/DDBJ databases">
        <authorList>
            <person name="Gilroy R."/>
        </authorList>
    </citation>
    <scope>NUCLEOTIDE SEQUENCE</scope>
    <source>
        <strain evidence="1">CHK192-19661</strain>
    </source>
</reference>
<dbReference type="Proteomes" id="UP000824025">
    <property type="component" value="Unassembled WGS sequence"/>
</dbReference>
<gene>
    <name evidence="1" type="ORF">H9726_02925</name>
</gene>
<evidence type="ECO:0000313" key="2">
    <source>
        <dbReference type="Proteomes" id="UP000824025"/>
    </source>
</evidence>
<dbReference type="AlphaFoldDB" id="A0A9D2D6E9"/>
<proteinExistence type="predicted"/>
<dbReference type="EMBL" id="DXCF01000015">
    <property type="protein sequence ID" value="HIZ09423.1"/>
    <property type="molecule type" value="Genomic_DNA"/>
</dbReference>
<name>A0A9D2D6E9_9FIRM</name>
<comment type="caution">
    <text evidence="1">The sequence shown here is derived from an EMBL/GenBank/DDBJ whole genome shotgun (WGS) entry which is preliminary data.</text>
</comment>
<accession>A0A9D2D6E9</accession>
<organism evidence="1 2">
    <name type="scientific">Candidatus Borkfalkia avicola</name>
    <dbReference type="NCBI Taxonomy" id="2838503"/>
    <lineage>
        <taxon>Bacteria</taxon>
        <taxon>Bacillati</taxon>
        <taxon>Bacillota</taxon>
        <taxon>Clostridia</taxon>
        <taxon>Christensenellales</taxon>
        <taxon>Christensenellaceae</taxon>
        <taxon>Candidatus Borkfalkia</taxon>
    </lineage>
</organism>
<sequence>MTQEELDKAVNKLISEANEESAAAKAEYEKQCLDAKNGAIERRVLRSGILQDALAELKEAYDALVLKLQKELDESLEALYAEGASGPPGEDTGDAPYEVDYTLPMRDRYVAVKNYYLGYDDIAQALEDYLEDETAQAYLGDYYDYLLQLLLLMQE</sequence>
<protein>
    <submittedName>
        <fullName evidence="1">Uncharacterized protein</fullName>
    </submittedName>
</protein>
<evidence type="ECO:0000313" key="1">
    <source>
        <dbReference type="EMBL" id="HIZ09423.1"/>
    </source>
</evidence>